<dbReference type="Proteomes" id="UP000308230">
    <property type="component" value="Unassembled WGS sequence"/>
</dbReference>
<protein>
    <submittedName>
        <fullName evidence="2">Gamma-glutamylcyclotransferase</fullName>
    </submittedName>
</protein>
<sequence length="137" mass="16011">MLSDRIPFFIYGSLRKSFENHDAYLKGKIDKEIPAEIKGTLYEVKDEYYPCLVKGKGIVIGEVVYPAEGHYNQVLKMLDQLEDYDCNNPENSLYIREKVEVETSGPERVTAWTYYWNNQLPIGVKVESGDWKKHREK</sequence>
<dbReference type="EMBL" id="SWLG01000005">
    <property type="protein sequence ID" value="TLS37895.1"/>
    <property type="molecule type" value="Genomic_DNA"/>
</dbReference>
<dbReference type="InterPro" id="IPR009288">
    <property type="entry name" value="AIG2-like_dom"/>
</dbReference>
<dbReference type="Pfam" id="PF06094">
    <property type="entry name" value="GGACT"/>
    <property type="match status" value="1"/>
</dbReference>
<proteinExistence type="predicted"/>
<feature type="domain" description="Gamma-glutamylcyclotransferase AIG2-like" evidence="1">
    <location>
        <begin position="8"/>
        <end position="133"/>
    </location>
</feature>
<dbReference type="AlphaFoldDB" id="A0A5R9FE51"/>
<name>A0A5R9FE51_9BACL</name>
<dbReference type="Gene3D" id="3.10.490.10">
    <property type="entry name" value="Gamma-glutamyl cyclotransferase-like"/>
    <property type="match status" value="1"/>
</dbReference>
<organism evidence="2 3">
    <name type="scientific">Exobacillus caeni</name>
    <dbReference type="NCBI Taxonomy" id="2574798"/>
    <lineage>
        <taxon>Bacteria</taxon>
        <taxon>Bacillati</taxon>
        <taxon>Bacillota</taxon>
        <taxon>Bacilli</taxon>
        <taxon>Bacillales</taxon>
        <taxon>Guptibacillaceae</taxon>
        <taxon>Exobacillus</taxon>
    </lineage>
</organism>
<dbReference type="InterPro" id="IPR036568">
    <property type="entry name" value="GGCT-like_sf"/>
</dbReference>
<dbReference type="CDD" id="cd06661">
    <property type="entry name" value="GGCT_like"/>
    <property type="match status" value="1"/>
</dbReference>
<keyword evidence="2" id="KW-0808">Transferase</keyword>
<reference evidence="2 3" key="1">
    <citation type="submission" date="2019-04" db="EMBL/GenBank/DDBJ databases">
        <title>Bacillus caeni sp. nov., a bacterium isolated from mangrove sediment.</title>
        <authorList>
            <person name="Huang H."/>
            <person name="Mo K."/>
            <person name="Hu Y."/>
        </authorList>
    </citation>
    <scope>NUCLEOTIDE SEQUENCE [LARGE SCALE GENOMIC DNA]</scope>
    <source>
        <strain evidence="2 3">HB172195</strain>
    </source>
</reference>
<dbReference type="GO" id="GO:0016740">
    <property type="term" value="F:transferase activity"/>
    <property type="evidence" value="ECO:0007669"/>
    <property type="project" value="UniProtKB-KW"/>
</dbReference>
<keyword evidence="3" id="KW-1185">Reference proteome</keyword>
<gene>
    <name evidence="2" type="ORF">FCL54_08740</name>
</gene>
<evidence type="ECO:0000313" key="3">
    <source>
        <dbReference type="Proteomes" id="UP000308230"/>
    </source>
</evidence>
<dbReference type="SUPFAM" id="SSF110857">
    <property type="entry name" value="Gamma-glutamyl cyclotransferase-like"/>
    <property type="match status" value="1"/>
</dbReference>
<comment type="caution">
    <text evidence="2">The sequence shown here is derived from an EMBL/GenBank/DDBJ whole genome shotgun (WGS) entry which is preliminary data.</text>
</comment>
<dbReference type="OrthoDB" id="8538589at2"/>
<evidence type="ECO:0000313" key="2">
    <source>
        <dbReference type="EMBL" id="TLS37895.1"/>
    </source>
</evidence>
<evidence type="ECO:0000259" key="1">
    <source>
        <dbReference type="Pfam" id="PF06094"/>
    </source>
</evidence>
<accession>A0A5R9FE51</accession>
<dbReference type="InterPro" id="IPR013024">
    <property type="entry name" value="GGCT-like"/>
</dbReference>